<reference evidence="4 5" key="1">
    <citation type="journal article" date="2013" name="Genome Announc.">
        <title>Draft Genome Sequence of Holospora undulata Strain HU1, a Micronucleus-Specific Symbiont of the Ciliate Paramecium caudatum.</title>
        <authorList>
            <person name="Dohra H."/>
            <person name="Suzuki H."/>
            <person name="Suzuki T."/>
            <person name="Tanaka K."/>
            <person name="Fujishima M."/>
        </authorList>
    </citation>
    <scope>NUCLEOTIDE SEQUENCE [LARGE SCALE GENOMIC DNA]</scope>
    <source>
        <strain evidence="4 5">HU1</strain>
    </source>
</reference>
<dbReference type="Gene3D" id="3.40.630.30">
    <property type="match status" value="2"/>
</dbReference>
<sequence>MIKIKIITPDLAEGLCRKITADLPEYFGLPEVNEHYAVGVRSRLNLAACIGEEYVGLISIDFPYLENANIYWMGILRGYHRTGIGKLLSDEAFKQAKNRGAKTISVETLSPEETDENYLKTYHFYKSLGFAPLFNLKPQGYEWNMVYMLKSLDDLCENRTNDVLIRPLIREDIVVISEAFKAIGWNKPPSSFEEYLKEQEAGERLVWVAHVYDQFAAYVTLKWKSQYSSFKAKKIPEVMDLNVLPAYRKIGIGSLLLDTAEKEAATRSKVVGIGVGLYAGADGGYGPAQRLYIKRGYIPDGKGVTYNYQPAIPGNSYPLDDDLVLWFTKKLKQELKNEAKN</sequence>
<protein>
    <submittedName>
        <fullName evidence="4">Ribosomal-protein-alanine acetyltransferase</fullName>
    </submittedName>
</protein>
<keyword evidence="1 4" id="KW-0808">Transferase</keyword>
<accession>A0A061JHR5</accession>
<evidence type="ECO:0000313" key="4">
    <source>
        <dbReference type="EMBL" id="ETZ04933.1"/>
    </source>
</evidence>
<evidence type="ECO:0000259" key="3">
    <source>
        <dbReference type="PROSITE" id="PS51186"/>
    </source>
</evidence>
<dbReference type="GO" id="GO:0016747">
    <property type="term" value="F:acyltransferase activity, transferring groups other than amino-acyl groups"/>
    <property type="evidence" value="ECO:0007669"/>
    <property type="project" value="InterPro"/>
</dbReference>
<dbReference type="Pfam" id="PF00583">
    <property type="entry name" value="Acetyltransf_1"/>
    <property type="match status" value="1"/>
</dbReference>
<name>A0A061JHR5_9PROT</name>
<organism evidence="4 5">
    <name type="scientific">Holospora undulata HU1</name>
    <dbReference type="NCBI Taxonomy" id="1321371"/>
    <lineage>
        <taxon>Bacteria</taxon>
        <taxon>Pseudomonadati</taxon>
        <taxon>Pseudomonadota</taxon>
        <taxon>Alphaproteobacteria</taxon>
        <taxon>Holosporales</taxon>
        <taxon>Holosporaceae</taxon>
        <taxon>Holospora</taxon>
    </lineage>
</organism>
<dbReference type="SUPFAM" id="SSF55729">
    <property type="entry name" value="Acyl-CoA N-acyltransferases (Nat)"/>
    <property type="match status" value="2"/>
</dbReference>
<dbReference type="Proteomes" id="UP000026922">
    <property type="component" value="Unassembled WGS sequence"/>
</dbReference>
<dbReference type="RefSeq" id="WP_006301208.1">
    <property type="nucleotide sequence ID" value="NZ_ARPM03000132.1"/>
</dbReference>
<feature type="domain" description="N-acetyltransferase" evidence="3">
    <location>
        <begin position="163"/>
        <end position="324"/>
    </location>
</feature>
<dbReference type="InterPro" id="IPR000182">
    <property type="entry name" value="GNAT_dom"/>
</dbReference>
<dbReference type="PANTHER" id="PTHR43420:SF12">
    <property type="entry name" value="N-ACETYLTRANSFERASE DOMAIN-CONTAINING PROTEIN"/>
    <property type="match status" value="1"/>
</dbReference>
<gene>
    <name evidence="4" type="ORF">K737_300628</name>
</gene>
<dbReference type="InterPro" id="IPR050680">
    <property type="entry name" value="YpeA/RimI_acetyltransf"/>
</dbReference>
<keyword evidence="5" id="KW-1185">Reference proteome</keyword>
<comment type="caution">
    <text evidence="4">The sequence shown here is derived from an EMBL/GenBank/DDBJ whole genome shotgun (WGS) entry which is preliminary data.</text>
</comment>
<dbReference type="Pfam" id="PF13508">
    <property type="entry name" value="Acetyltransf_7"/>
    <property type="match status" value="1"/>
</dbReference>
<dbReference type="InterPro" id="IPR016181">
    <property type="entry name" value="Acyl_CoA_acyltransferase"/>
</dbReference>
<dbReference type="PANTHER" id="PTHR43420">
    <property type="entry name" value="ACETYLTRANSFERASE"/>
    <property type="match status" value="1"/>
</dbReference>
<feature type="domain" description="N-acetyltransferase" evidence="3">
    <location>
        <begin position="2"/>
        <end position="153"/>
    </location>
</feature>
<keyword evidence="2" id="KW-0012">Acyltransferase</keyword>
<dbReference type="EMBL" id="ARPM03000132">
    <property type="protein sequence ID" value="ETZ04933.1"/>
    <property type="molecule type" value="Genomic_DNA"/>
</dbReference>
<proteinExistence type="predicted"/>
<evidence type="ECO:0000256" key="2">
    <source>
        <dbReference type="ARBA" id="ARBA00023315"/>
    </source>
</evidence>
<evidence type="ECO:0000256" key="1">
    <source>
        <dbReference type="ARBA" id="ARBA00022679"/>
    </source>
</evidence>
<dbReference type="AlphaFoldDB" id="A0A061JHR5"/>
<dbReference type="CDD" id="cd04301">
    <property type="entry name" value="NAT_SF"/>
    <property type="match status" value="1"/>
</dbReference>
<evidence type="ECO:0000313" key="5">
    <source>
        <dbReference type="Proteomes" id="UP000026922"/>
    </source>
</evidence>
<dbReference type="PROSITE" id="PS51186">
    <property type="entry name" value="GNAT"/>
    <property type="match status" value="2"/>
</dbReference>